<dbReference type="EMBL" id="CP144749">
    <property type="protein sequence ID" value="WVZ76880.1"/>
    <property type="molecule type" value="Genomic_DNA"/>
</dbReference>
<dbReference type="InterPro" id="IPR043502">
    <property type="entry name" value="DNA/RNA_pol_sf"/>
</dbReference>
<evidence type="ECO:0000313" key="4">
    <source>
        <dbReference type="EMBL" id="WVZ76880.1"/>
    </source>
</evidence>
<protein>
    <recommendedName>
        <fullName evidence="3">Reverse transcriptase domain-containing protein</fullName>
    </recommendedName>
</protein>
<gene>
    <name evidence="4" type="ORF">U9M48_024802</name>
</gene>
<dbReference type="PANTHER" id="PTHR33116:SF87">
    <property type="entry name" value="OS01G0158850 PROTEIN"/>
    <property type="match status" value="1"/>
</dbReference>
<dbReference type="AlphaFoldDB" id="A0AAQ3TS47"/>
<dbReference type="PROSITE" id="PS50878">
    <property type="entry name" value="RT_POL"/>
    <property type="match status" value="1"/>
</dbReference>
<proteinExistence type="predicted"/>
<feature type="compositionally biased region" description="Acidic residues" evidence="2">
    <location>
        <begin position="529"/>
        <end position="544"/>
    </location>
</feature>
<dbReference type="SUPFAM" id="SSF56672">
    <property type="entry name" value="DNA/RNA polymerases"/>
    <property type="match status" value="1"/>
</dbReference>
<feature type="domain" description="Reverse transcriptase" evidence="3">
    <location>
        <begin position="1"/>
        <end position="282"/>
    </location>
</feature>
<keyword evidence="1" id="KW-0175">Coiled coil</keyword>
<feature type="coiled-coil region" evidence="1">
    <location>
        <begin position="599"/>
        <end position="633"/>
    </location>
</feature>
<evidence type="ECO:0000256" key="2">
    <source>
        <dbReference type="SAM" id="MobiDB-lite"/>
    </source>
</evidence>
<feature type="region of interest" description="Disordered" evidence="2">
    <location>
        <begin position="525"/>
        <end position="544"/>
    </location>
</feature>
<reference evidence="4 5" key="1">
    <citation type="submission" date="2024-02" db="EMBL/GenBank/DDBJ databases">
        <title>High-quality chromosome-scale genome assembly of Pensacola bahiagrass (Paspalum notatum Flugge var. saurae).</title>
        <authorList>
            <person name="Vega J.M."/>
            <person name="Podio M."/>
            <person name="Orjuela J."/>
            <person name="Siena L.A."/>
            <person name="Pessino S.C."/>
            <person name="Combes M.C."/>
            <person name="Mariac C."/>
            <person name="Albertini E."/>
            <person name="Pupilli F."/>
            <person name="Ortiz J.P.A."/>
            <person name="Leblanc O."/>
        </authorList>
    </citation>
    <scope>NUCLEOTIDE SEQUENCE [LARGE SCALE GENOMIC DNA]</scope>
    <source>
        <strain evidence="4">R1</strain>
        <tissue evidence="4">Leaf</tissue>
    </source>
</reference>
<name>A0AAQ3TS47_PASNO</name>
<evidence type="ECO:0000313" key="5">
    <source>
        <dbReference type="Proteomes" id="UP001341281"/>
    </source>
</evidence>
<dbReference type="Pfam" id="PF00078">
    <property type="entry name" value="RVT_1"/>
    <property type="match status" value="1"/>
</dbReference>
<organism evidence="4 5">
    <name type="scientific">Paspalum notatum var. saurae</name>
    <dbReference type="NCBI Taxonomy" id="547442"/>
    <lineage>
        <taxon>Eukaryota</taxon>
        <taxon>Viridiplantae</taxon>
        <taxon>Streptophyta</taxon>
        <taxon>Embryophyta</taxon>
        <taxon>Tracheophyta</taxon>
        <taxon>Spermatophyta</taxon>
        <taxon>Magnoliopsida</taxon>
        <taxon>Liliopsida</taxon>
        <taxon>Poales</taxon>
        <taxon>Poaceae</taxon>
        <taxon>PACMAD clade</taxon>
        <taxon>Panicoideae</taxon>
        <taxon>Andropogonodae</taxon>
        <taxon>Paspaleae</taxon>
        <taxon>Paspalinae</taxon>
        <taxon>Paspalum</taxon>
    </lineage>
</organism>
<dbReference type="CDD" id="cd01650">
    <property type="entry name" value="RT_nLTR_like"/>
    <property type="match status" value="1"/>
</dbReference>
<accession>A0AAQ3TS47</accession>
<evidence type="ECO:0000259" key="3">
    <source>
        <dbReference type="PROSITE" id="PS50878"/>
    </source>
</evidence>
<feature type="coiled-coil region" evidence="1">
    <location>
        <begin position="682"/>
        <end position="709"/>
    </location>
</feature>
<sequence length="861" mass="96699">MELTPDGPVCKSPESLVQQVTEEEVTGIIAKMPVDKAPGPNGFNGMFLKRCWQIIKADFLQLCSEFFDSSRSLACLNSSFITLVPKVQSPVSANNYRPISLNCLAWSIRNLHQCHHSKREIVILKLDFAKAFDTVEHSVIISMMAALGFPEKWITWVELLLSSATSSVLLNGVPRKQFHCKRGVRQGDPLSPLLFVLAAELLYRGKFLVIQYADDTLLILEAYAKQLFSLRAVLSSFSASTGLKINFNKSLMLLVNEKLKLLSSTFGCQTGSLTFTYLGLPMGTTKPKIEDFTPLMDKVERRLTSCSAYLSYSGRLEIVNSVITPIITYTMSTIKLHKGVIENIDRARKQCLWRGTNHQQKGGHLAAWETVIKPKKKGGLGVHLVWDTYYQGKVPHACREIGSFWWKDILKLLHKFRELVVCKAGDGASLLFWEDTWLHEKLAQKFPGLASFALDRLVSVKDIQDANDLASIFYLPLPEQAFEELLQLDEMLNNSELNEEEQDVWVLPRGASSFPVSAYYKQQHQDIQVTDEETSEGSSDDDDDFAGLAISTKGPTLPPPPMCLMAKGPEVRQIEVDDSEDELSPDDLASLIDEYVFVIKREKDNVKHLDSTLAKLEETHHDLLEKHNALLKEQVKTKAYVKQIEESNLSLKKLHIDLEVSYNSLLAKHNELVETHSKNHDIGKINEKYKRLAQEHRELTHKYQELEIAYEIIDSSLEHSTTPHVVKVNVSTSCEDLAPGPLATNDLPKCEGTKVKELETRIEGLKSGLEKLARVQHKHQEVLFYNLCDYGGRGLVSFPDPPKVDDTPSLEVKDSFIKGVGSYCNYCMFTGTTLGSAPSLTALLQNFLLTSNLCVTITFTC</sequence>
<dbReference type="PANTHER" id="PTHR33116">
    <property type="entry name" value="REVERSE TRANSCRIPTASE ZINC-BINDING DOMAIN-CONTAINING PROTEIN-RELATED-RELATED"/>
    <property type="match status" value="1"/>
</dbReference>
<keyword evidence="5" id="KW-1185">Reference proteome</keyword>
<dbReference type="InterPro" id="IPR000477">
    <property type="entry name" value="RT_dom"/>
</dbReference>
<evidence type="ECO:0000256" key="1">
    <source>
        <dbReference type="SAM" id="Coils"/>
    </source>
</evidence>
<dbReference type="Proteomes" id="UP001341281">
    <property type="component" value="Chromosome 05"/>
</dbReference>